<gene>
    <name evidence="1" type="ORF">Zm00014a_010548</name>
</gene>
<accession>A0A317Y9X4</accession>
<dbReference type="EMBL" id="NCVQ01000001">
    <property type="protein sequence ID" value="PWZ55488.1"/>
    <property type="molecule type" value="Genomic_DNA"/>
</dbReference>
<proteinExistence type="predicted"/>
<dbReference type="Proteomes" id="UP000251960">
    <property type="component" value="Chromosome 1"/>
</dbReference>
<reference evidence="1" key="1">
    <citation type="journal article" date="2018" name="Nat. Genet.">
        <title>Extensive intraspecific gene order and gene structural variations between Mo17 and other maize genomes.</title>
        <authorList>
            <person name="Sun S."/>
            <person name="Zhou Y."/>
            <person name="Chen J."/>
            <person name="Shi J."/>
            <person name="Zhao H."/>
            <person name="Zhao H."/>
            <person name="Song W."/>
            <person name="Zhang M."/>
            <person name="Cui Y."/>
            <person name="Dong X."/>
            <person name="Liu H."/>
            <person name="Ma X."/>
            <person name="Jiao Y."/>
            <person name="Wang B."/>
            <person name="Wei X."/>
            <person name="Stein J.C."/>
            <person name="Glaubitz J.C."/>
            <person name="Lu F."/>
            <person name="Yu G."/>
            <person name="Liang C."/>
            <person name="Fengler K."/>
            <person name="Li B."/>
            <person name="Rafalski A."/>
            <person name="Schnable P.S."/>
            <person name="Ware D.H."/>
            <person name="Buckler E.S."/>
            <person name="Lai J."/>
        </authorList>
    </citation>
    <scope>NUCLEOTIDE SEQUENCE [LARGE SCALE GENOMIC DNA]</scope>
    <source>
        <tissue evidence="1">Seedling</tissue>
    </source>
</reference>
<name>A0A317Y9X4_MAIZE</name>
<comment type="caution">
    <text evidence="1">The sequence shown here is derived from an EMBL/GenBank/DDBJ whole genome shotgun (WGS) entry which is preliminary data.</text>
</comment>
<organism evidence="1">
    <name type="scientific">Zea mays</name>
    <name type="common">Maize</name>
    <dbReference type="NCBI Taxonomy" id="4577"/>
    <lineage>
        <taxon>Eukaryota</taxon>
        <taxon>Viridiplantae</taxon>
        <taxon>Streptophyta</taxon>
        <taxon>Embryophyta</taxon>
        <taxon>Tracheophyta</taxon>
        <taxon>Spermatophyta</taxon>
        <taxon>Magnoliopsida</taxon>
        <taxon>Liliopsida</taxon>
        <taxon>Poales</taxon>
        <taxon>Poaceae</taxon>
        <taxon>PACMAD clade</taxon>
        <taxon>Panicoideae</taxon>
        <taxon>Andropogonodae</taxon>
        <taxon>Andropogoneae</taxon>
        <taxon>Tripsacinae</taxon>
        <taxon>Zea</taxon>
    </lineage>
</organism>
<sequence>MKGLVVAVVYSDLSINQIRW</sequence>
<protein>
    <submittedName>
        <fullName evidence="1">Uncharacterized protein</fullName>
    </submittedName>
</protein>
<dbReference type="AlphaFoldDB" id="A0A317Y9X4"/>
<evidence type="ECO:0000313" key="1">
    <source>
        <dbReference type="EMBL" id="PWZ55488.1"/>
    </source>
</evidence>